<proteinExistence type="predicted"/>
<sequence>MCTRKKKFVLSFGSKSRVNRNTIYVDSDEKFQLFSYVLEGLVDIDTEGITGNEISRIEALKSSYNIRKMTSNRDLVLSNLEKIPAIIDSYESEYVIPRIQIHKQMIHKTKQEDVMIDATELNDVPHVDLFIGYPTHTSEIKLDHIHEDHVEAILLGEVCRQSGIVSVSKQLGSDATYYITKEVKKYIKMVKREEEVLVQTFPIIANRKKGVGTCFYMLYQGNQLCMLGYYLVVYQKEKQE</sequence>
<evidence type="ECO:0000313" key="2">
    <source>
        <dbReference type="EMBL" id="MEI5992679.1"/>
    </source>
</evidence>
<accession>A0A242CK74</accession>
<name>A0A242CK74_9ENTE</name>
<gene>
    <name evidence="2" type="ORF">A5880_000201</name>
    <name evidence="3" type="ORF">A5880_001295</name>
</gene>
<reference evidence="2 4" key="2">
    <citation type="submission" date="2018-07" db="EMBL/GenBank/DDBJ databases">
        <title>The Genome Sequence of Enterococcus sp. DIV0659b.</title>
        <authorList>
            <consortium name="The Broad Institute Genomics Platform"/>
            <consortium name="The Broad Institute Genomic Center for Infectious Diseases"/>
            <person name="Earl A."/>
            <person name="Manson A."/>
            <person name="Schwartman J."/>
            <person name="Gilmore M."/>
            <person name="Abouelleil A."/>
            <person name="Cao P."/>
            <person name="Chapman S."/>
            <person name="Cusick C."/>
            <person name="Shea T."/>
            <person name="Young S."/>
            <person name="Neafsey D."/>
            <person name="Nusbaum C."/>
            <person name="Birren B."/>
        </authorList>
    </citation>
    <scope>NUCLEOTIDE SEQUENCE [LARGE SCALE GENOMIC DNA]</scope>
    <source>
        <strain evidence="2 4">4G2_DIV0659</strain>
    </source>
</reference>
<dbReference type="EMBL" id="NGLE01000001">
    <property type="protein sequence ID" value="OTO10611.1"/>
    <property type="molecule type" value="Genomic_DNA"/>
</dbReference>
<dbReference type="Pfam" id="PF03756">
    <property type="entry name" value="AfsA"/>
    <property type="match status" value="1"/>
</dbReference>
<protein>
    <recommendedName>
        <fullName evidence="1">A-factor biosynthesis hotdog domain-containing protein</fullName>
    </recommendedName>
</protein>
<organism evidence="3">
    <name type="scientific">Candidatus Enterococcus mansonii</name>
    <dbReference type="NCBI Taxonomy" id="1834181"/>
    <lineage>
        <taxon>Bacteria</taxon>
        <taxon>Bacillati</taxon>
        <taxon>Bacillota</taxon>
        <taxon>Bacilli</taxon>
        <taxon>Lactobacillales</taxon>
        <taxon>Enterococcaceae</taxon>
        <taxon>Enterococcus</taxon>
    </lineage>
</organism>
<dbReference type="EMBL" id="NGLE02000001">
    <property type="protein sequence ID" value="MEI5992679.1"/>
    <property type="molecule type" value="Genomic_DNA"/>
</dbReference>
<reference evidence="3" key="1">
    <citation type="submission" date="2017-05" db="EMBL/GenBank/DDBJ databases">
        <title>The Genome Sequence of Enterococcus sp. 4G2_DIV0659.</title>
        <authorList>
            <consortium name="The Broad Institute Genomics Platform"/>
            <consortium name="The Broad Institute Genomic Center for Infectious Diseases"/>
            <person name="Earl A."/>
            <person name="Manson A."/>
            <person name="Schwartman J."/>
            <person name="Gilmore M."/>
            <person name="Abouelleil A."/>
            <person name="Cao P."/>
            <person name="Chapman S."/>
            <person name="Cusick C."/>
            <person name="Shea T."/>
            <person name="Young S."/>
            <person name="Neafsey D."/>
            <person name="Nusbaum C."/>
            <person name="Birren B."/>
        </authorList>
    </citation>
    <scope>NUCLEOTIDE SEQUENCE [LARGE SCALE GENOMIC DNA]</scope>
    <source>
        <strain evidence="3">4G2_DIV0659</strain>
    </source>
</reference>
<comment type="caution">
    <text evidence="3">The sequence shown here is derived from an EMBL/GenBank/DDBJ whole genome shotgun (WGS) entry which is preliminary data.</text>
</comment>
<dbReference type="InterPro" id="IPR005509">
    <property type="entry name" value="AfsA_hotdog_dom"/>
</dbReference>
<dbReference type="AlphaFoldDB" id="A0A242CK74"/>
<evidence type="ECO:0000313" key="4">
    <source>
        <dbReference type="Proteomes" id="UP000195139"/>
    </source>
</evidence>
<dbReference type="OrthoDB" id="3010329at2"/>
<keyword evidence="4" id="KW-1185">Reference proteome</keyword>
<evidence type="ECO:0000313" key="3">
    <source>
        <dbReference type="EMBL" id="OTO10611.1"/>
    </source>
</evidence>
<dbReference type="Proteomes" id="UP000195139">
    <property type="component" value="Unassembled WGS sequence"/>
</dbReference>
<feature type="domain" description="A-factor biosynthesis hotdog" evidence="1">
    <location>
        <begin position="106"/>
        <end position="175"/>
    </location>
</feature>
<evidence type="ECO:0000259" key="1">
    <source>
        <dbReference type="Pfam" id="PF03756"/>
    </source>
</evidence>
<dbReference type="RefSeq" id="WP_086330221.1">
    <property type="nucleotide sequence ID" value="NZ_NGLE02000001.1"/>
</dbReference>
<dbReference type="STRING" id="1834181.A5880_001295"/>